<dbReference type="RefSeq" id="WP_377170869.1">
    <property type="nucleotide sequence ID" value="NZ_JBHSMQ010000010.1"/>
</dbReference>
<feature type="compositionally biased region" description="Low complexity" evidence="1">
    <location>
        <begin position="115"/>
        <end position="134"/>
    </location>
</feature>
<evidence type="ECO:0000313" key="2">
    <source>
        <dbReference type="EMBL" id="MFC5457501.1"/>
    </source>
</evidence>
<comment type="caution">
    <text evidence="2">The sequence shown here is derived from an EMBL/GenBank/DDBJ whole genome shotgun (WGS) entry which is preliminary data.</text>
</comment>
<sequence>MKTITERASAYLARVPASISGPRAQAAAARAALALVRGFGLSEPEALPLLTRWNAACQPPWQEKELRHLLRTAAASTERPAGYLLEAQRPQGAEAGNRPDRPDRPHKTHASSQSPAAAPAPAAPALPEAGATAPAPAEDIGWLREMWPEFHPLTREDIRAVAEQRGLLPDAVDLAHRHGFLRVAQVQGHRCLVITEGTFAQVRRLDGKPLEKADGSRIQTRNLSGSQGAFIGQGWLGETTHVLLVEDAVGLLEGLAAMLLVDTPHAWSILAATGASARFARDSGLLERLRGREVHLLPDTDEAGLDAGATWLADLRAAGVQAAVHLLPAPCKDLGEVLQLPEADRQPILESLFSRLS</sequence>
<protein>
    <recommendedName>
        <fullName evidence="4">Toprim domain-containing protein</fullName>
    </recommendedName>
</protein>
<organism evidence="2 3">
    <name type="scientific">Prosthecobacter fluviatilis</name>
    <dbReference type="NCBI Taxonomy" id="445931"/>
    <lineage>
        <taxon>Bacteria</taxon>
        <taxon>Pseudomonadati</taxon>
        <taxon>Verrucomicrobiota</taxon>
        <taxon>Verrucomicrobiia</taxon>
        <taxon>Verrucomicrobiales</taxon>
        <taxon>Verrucomicrobiaceae</taxon>
        <taxon>Prosthecobacter</taxon>
    </lineage>
</organism>
<evidence type="ECO:0000256" key="1">
    <source>
        <dbReference type="SAM" id="MobiDB-lite"/>
    </source>
</evidence>
<proteinExistence type="predicted"/>
<gene>
    <name evidence="2" type="ORF">ACFQDI_21720</name>
</gene>
<keyword evidence="3" id="KW-1185">Reference proteome</keyword>
<dbReference type="EMBL" id="JBHSMQ010000010">
    <property type="protein sequence ID" value="MFC5457501.1"/>
    <property type="molecule type" value="Genomic_DNA"/>
</dbReference>
<dbReference type="Proteomes" id="UP001596052">
    <property type="component" value="Unassembled WGS sequence"/>
</dbReference>
<reference evidence="3" key="1">
    <citation type="journal article" date="2019" name="Int. J. Syst. Evol. Microbiol.">
        <title>The Global Catalogue of Microorganisms (GCM) 10K type strain sequencing project: providing services to taxonomists for standard genome sequencing and annotation.</title>
        <authorList>
            <consortium name="The Broad Institute Genomics Platform"/>
            <consortium name="The Broad Institute Genome Sequencing Center for Infectious Disease"/>
            <person name="Wu L."/>
            <person name="Ma J."/>
        </authorList>
    </citation>
    <scope>NUCLEOTIDE SEQUENCE [LARGE SCALE GENOMIC DNA]</scope>
    <source>
        <strain evidence="3">CGMCC 4.1469</strain>
    </source>
</reference>
<name>A0ABW0KYL1_9BACT</name>
<evidence type="ECO:0008006" key="4">
    <source>
        <dbReference type="Google" id="ProtNLM"/>
    </source>
</evidence>
<evidence type="ECO:0000313" key="3">
    <source>
        <dbReference type="Proteomes" id="UP001596052"/>
    </source>
</evidence>
<feature type="region of interest" description="Disordered" evidence="1">
    <location>
        <begin position="88"/>
        <end position="134"/>
    </location>
</feature>
<accession>A0ABW0KYL1</accession>